<protein>
    <submittedName>
        <fullName evidence="3">Capsid maturation protease</fullName>
    </submittedName>
</protein>
<reference evidence="3 4" key="1">
    <citation type="submission" date="2019-07" db="EMBL/GenBank/DDBJ databases">
        <authorList>
            <person name="Carmona L.G."/>
            <person name="Ponce M.S."/>
            <person name="Vasquez A.Y."/>
            <person name="Cohen E.D."/>
            <person name="Romero A."/>
            <person name="Bonglo J.C."/>
            <person name="Moreno D.L."/>
            <person name="Reyna D.E."/>
            <person name="Rosas-Acosta G."/>
            <person name="Delesalle V.A."/>
            <person name="Garlena R.A."/>
            <person name="Russell D.A."/>
            <person name="Pope W.H."/>
            <person name="Jacobs-Sera D."/>
            <person name="Hatfull G.F."/>
        </authorList>
    </citation>
    <scope>NUCLEOTIDE SEQUENCE [LARGE SCALE GENOMIC DNA]</scope>
</reference>
<evidence type="ECO:0000259" key="2">
    <source>
        <dbReference type="Pfam" id="PF15644"/>
    </source>
</evidence>
<dbReference type="GO" id="GO:0006508">
    <property type="term" value="P:proteolysis"/>
    <property type="evidence" value="ECO:0007669"/>
    <property type="project" value="UniProtKB-KW"/>
</dbReference>
<organism evidence="3 4">
    <name type="scientific">Arthrobacter phage BossLady</name>
    <dbReference type="NCBI Taxonomy" id="2603258"/>
    <lineage>
        <taxon>Viruses</taxon>
        <taxon>Duplodnaviria</taxon>
        <taxon>Heunggongvirae</taxon>
        <taxon>Uroviricota</taxon>
        <taxon>Caudoviricetes</taxon>
        <taxon>Berryhillviridae</taxon>
        <taxon>Marthavirus</taxon>
        <taxon>Marthavirus martha</taxon>
    </lineage>
</organism>
<dbReference type="EMBL" id="MN183283">
    <property type="protein sequence ID" value="QED11742.1"/>
    <property type="molecule type" value="Genomic_DNA"/>
</dbReference>
<sequence>MCDLCTSLSDELLHLTIERELVLAESDAGLSTKTAVRPLTSNEKRARVRFGDIDDMERTAESDAATLLIPLRAEVNDALLDELFTSDAVRPQELADKLTTLMQVQPDRVQRAQYDVSVSMSRLLRDVYLKSAEMVIDEARRQGSDVDKLPDERLKFADTPTSIFDTLSAGVSAYFWQRVTTVLMRELLSPATLMKPVVQRADVETIVDGIDPAGALDNASQAVHAARGAGRYDQAAEFEPEEIWASELMDGRTCRPCELVDGKEYATLAQARVEYEAGGYGACKGGARCRGTLVMIYGDPPEKPIEPPAPAIAPAPVAPKKPRAARKPKAADTLPSPEIPDGPTAKPTRPIDPDGRQRYISLKELPKKTSNVVKPRTLDEEVIKHLPAAKRTAAKKLARAAGLLDEAKLVNPLHKKADVGGFGYTSNCSNCVTAYEMRRRGYDVQAAKITQKGRIDREFVDEWWKSEEGWTPSTEFVEGGKRGMDAWAADYPDGARGFVMVQWKAGGGHVFSWEKVDGKLMYIEPQTPNDPDGQRHFARVRNDMTRAVRVDDLIPTDRVAAAVETAGRKS</sequence>
<dbReference type="Pfam" id="PF15644">
    <property type="entry name" value="Gln_amidase"/>
    <property type="match status" value="1"/>
</dbReference>
<evidence type="ECO:0000313" key="3">
    <source>
        <dbReference type="EMBL" id="QED11742.1"/>
    </source>
</evidence>
<feature type="compositionally biased region" description="Pro residues" evidence="1">
    <location>
        <begin position="306"/>
        <end position="319"/>
    </location>
</feature>
<name>A0A5B8WMA1_9CAUD</name>
<evidence type="ECO:0000256" key="1">
    <source>
        <dbReference type="SAM" id="MobiDB-lite"/>
    </source>
</evidence>
<proteinExistence type="predicted"/>
<keyword evidence="3" id="KW-0645">Protease</keyword>
<evidence type="ECO:0000313" key="4">
    <source>
        <dbReference type="Proteomes" id="UP000321088"/>
    </source>
</evidence>
<gene>
    <name evidence="3" type="primary">4</name>
    <name evidence="3" type="ORF">SEA_BOSSLADY_4</name>
</gene>
<feature type="domain" description="Tox-PL" evidence="2">
    <location>
        <begin position="427"/>
        <end position="527"/>
    </location>
</feature>
<keyword evidence="3" id="KW-0378">Hydrolase</keyword>
<dbReference type="InterPro" id="IPR028908">
    <property type="entry name" value="Tox-PL_dom"/>
</dbReference>
<dbReference type="GO" id="GO:0008233">
    <property type="term" value="F:peptidase activity"/>
    <property type="evidence" value="ECO:0007669"/>
    <property type="project" value="UniProtKB-KW"/>
</dbReference>
<dbReference type="Proteomes" id="UP000321088">
    <property type="component" value="Segment"/>
</dbReference>
<feature type="region of interest" description="Disordered" evidence="1">
    <location>
        <begin position="305"/>
        <end position="356"/>
    </location>
</feature>
<accession>A0A5B8WMA1</accession>